<dbReference type="InterPro" id="IPR036554">
    <property type="entry name" value="GHMP_kinase_C_sf"/>
</dbReference>
<evidence type="ECO:0000259" key="10">
    <source>
        <dbReference type="Pfam" id="PF22700"/>
    </source>
</evidence>
<keyword evidence="5" id="KW-0067">ATP-binding</keyword>
<evidence type="ECO:0000256" key="8">
    <source>
        <dbReference type="SAM" id="MobiDB-lite"/>
    </source>
</evidence>
<dbReference type="EMBL" id="JACGXP010000003">
    <property type="protein sequence ID" value="MBA8990839.1"/>
    <property type="molecule type" value="Genomic_DNA"/>
</dbReference>
<dbReference type="PANTHER" id="PTHR10977:SF3">
    <property type="entry name" value="DIPHOSPHOMEVALONATE DECARBOXYLASE"/>
    <property type="match status" value="1"/>
</dbReference>
<dbReference type="InterPro" id="IPR020568">
    <property type="entry name" value="Ribosomal_Su5_D2-typ_SF"/>
</dbReference>
<keyword evidence="4" id="KW-0547">Nucleotide-binding</keyword>
<name>A0AAW3T6Q0_9MICO</name>
<dbReference type="Gene3D" id="3.30.70.890">
    <property type="entry name" value="GHMP kinase, C-terminal domain"/>
    <property type="match status" value="1"/>
</dbReference>
<keyword evidence="7 11" id="KW-0456">Lyase</keyword>
<dbReference type="Proteomes" id="UP000590225">
    <property type="component" value="Unassembled WGS sequence"/>
</dbReference>
<evidence type="ECO:0000256" key="3">
    <source>
        <dbReference type="ARBA" id="ARBA00022516"/>
    </source>
</evidence>
<dbReference type="GO" id="GO:0005829">
    <property type="term" value="C:cytosol"/>
    <property type="evidence" value="ECO:0007669"/>
    <property type="project" value="InterPro"/>
</dbReference>
<keyword evidence="3" id="KW-0444">Lipid biosynthesis</keyword>
<organism evidence="11 12">
    <name type="scientific">Curtobacterium pusillum</name>
    <dbReference type="NCBI Taxonomy" id="69373"/>
    <lineage>
        <taxon>Bacteria</taxon>
        <taxon>Bacillati</taxon>
        <taxon>Actinomycetota</taxon>
        <taxon>Actinomycetes</taxon>
        <taxon>Micrococcales</taxon>
        <taxon>Microbacteriaceae</taxon>
        <taxon>Curtobacterium</taxon>
    </lineage>
</organism>
<dbReference type="AlphaFoldDB" id="A0AAW3T6Q0"/>
<evidence type="ECO:0000256" key="2">
    <source>
        <dbReference type="ARBA" id="ARBA00012296"/>
    </source>
</evidence>
<sequence>MTTATAVAHPNIALVKYWGKADAHLALPATGSVSMGLDVFPTTTTVTVDGGAADDQEALGPRGPVPDRRAAAGRPRPWGDAFTLNGHVAEDGALVRVTQFLDLVRELAGSSARASVVSENSVPTGAGLASSASGFAALATAAAAAYGLDLAERDLSRLARRGSGSATRSIPGGVAVWHAGDDQGSYAEPIPAPPMAMVVVTIDAGPKPIGSREAMRRTIATSPFYPAWVTSTTDTVGEMLTACAAGDFTRIGELTESNALRMHATIEGAFPPIRYLNSRSVAVFDAVAELRAAGVEAYATADAGPNVVVLTKPEDRGTVAAALAGFGDVIESGTGPGAHLVRSEDTGAPVPGAVRPEESAE</sequence>
<feature type="domain" description="Diphosphomevalonate decarboxylase-like N-terminal" evidence="10">
    <location>
        <begin position="80"/>
        <end position="185"/>
    </location>
</feature>
<comment type="similarity">
    <text evidence="1">Belongs to the diphosphomevalonate decarboxylase family.</text>
</comment>
<comment type="caution">
    <text evidence="11">The sequence shown here is derived from an EMBL/GenBank/DDBJ whole genome shotgun (WGS) entry which is preliminary data.</text>
</comment>
<dbReference type="InterPro" id="IPR029765">
    <property type="entry name" value="Mev_diP_decarb"/>
</dbReference>
<dbReference type="SUPFAM" id="SSF54211">
    <property type="entry name" value="Ribosomal protein S5 domain 2-like"/>
    <property type="match status" value="1"/>
</dbReference>
<accession>A0AAW3T6Q0</accession>
<evidence type="ECO:0000313" key="11">
    <source>
        <dbReference type="EMBL" id="MBA8990839.1"/>
    </source>
</evidence>
<dbReference type="Gene3D" id="3.30.230.10">
    <property type="match status" value="1"/>
</dbReference>
<evidence type="ECO:0000256" key="6">
    <source>
        <dbReference type="ARBA" id="ARBA00023098"/>
    </source>
</evidence>
<keyword evidence="6" id="KW-0443">Lipid metabolism</keyword>
<dbReference type="InterPro" id="IPR005935">
    <property type="entry name" value="Mev_decarb"/>
</dbReference>
<dbReference type="InterPro" id="IPR014721">
    <property type="entry name" value="Ribsml_uS5_D2-typ_fold_subgr"/>
</dbReference>
<dbReference type="PIRSF" id="PIRSF015950">
    <property type="entry name" value="Mev_P_decrbx"/>
    <property type="match status" value="1"/>
</dbReference>
<feature type="region of interest" description="Disordered" evidence="8">
    <location>
        <begin position="335"/>
        <end position="361"/>
    </location>
</feature>
<evidence type="ECO:0000256" key="7">
    <source>
        <dbReference type="ARBA" id="ARBA00023239"/>
    </source>
</evidence>
<proteinExistence type="inferred from homology"/>
<dbReference type="GO" id="GO:0019287">
    <property type="term" value="P:isopentenyl diphosphate biosynthetic process, mevalonate pathway"/>
    <property type="evidence" value="ECO:0007669"/>
    <property type="project" value="InterPro"/>
</dbReference>
<dbReference type="PANTHER" id="PTHR10977">
    <property type="entry name" value="DIPHOSPHOMEVALONATE DECARBOXYLASE"/>
    <property type="match status" value="1"/>
</dbReference>
<dbReference type="Pfam" id="PF18376">
    <property type="entry name" value="MDD_C"/>
    <property type="match status" value="1"/>
</dbReference>
<gene>
    <name evidence="11" type="ORF">FHW23_002104</name>
</gene>
<dbReference type="GO" id="GO:0004163">
    <property type="term" value="F:diphosphomevalonate decarboxylase activity"/>
    <property type="evidence" value="ECO:0007669"/>
    <property type="project" value="UniProtKB-EC"/>
</dbReference>
<dbReference type="GO" id="GO:0005524">
    <property type="term" value="F:ATP binding"/>
    <property type="evidence" value="ECO:0007669"/>
    <property type="project" value="UniProtKB-KW"/>
</dbReference>
<dbReference type="Pfam" id="PF22700">
    <property type="entry name" value="MVD-like_N"/>
    <property type="match status" value="2"/>
</dbReference>
<dbReference type="NCBIfam" id="TIGR01240">
    <property type="entry name" value="mevDPdecarb"/>
    <property type="match status" value="1"/>
</dbReference>
<evidence type="ECO:0000256" key="4">
    <source>
        <dbReference type="ARBA" id="ARBA00022741"/>
    </source>
</evidence>
<dbReference type="SUPFAM" id="SSF55060">
    <property type="entry name" value="GHMP Kinase, C-terminal domain"/>
    <property type="match status" value="1"/>
</dbReference>
<evidence type="ECO:0000313" key="12">
    <source>
        <dbReference type="Proteomes" id="UP000590225"/>
    </source>
</evidence>
<dbReference type="InterPro" id="IPR041431">
    <property type="entry name" value="Mvd1_C"/>
</dbReference>
<reference evidence="11 12" key="1">
    <citation type="submission" date="2020-07" db="EMBL/GenBank/DDBJ databases">
        <title>Above-ground endophytic microbial communities from plants in different locations in the United States.</title>
        <authorList>
            <person name="Frank C."/>
        </authorList>
    </citation>
    <scope>NUCLEOTIDE SEQUENCE [LARGE SCALE GENOMIC DNA]</scope>
    <source>
        <strain evidence="11 12">WPL5_2</strain>
    </source>
</reference>
<dbReference type="InterPro" id="IPR053859">
    <property type="entry name" value="MVD-like_N"/>
</dbReference>
<dbReference type="EC" id="4.1.1.33" evidence="2"/>
<evidence type="ECO:0000256" key="5">
    <source>
        <dbReference type="ARBA" id="ARBA00022840"/>
    </source>
</evidence>
<evidence type="ECO:0000259" key="9">
    <source>
        <dbReference type="Pfam" id="PF18376"/>
    </source>
</evidence>
<feature type="region of interest" description="Disordered" evidence="8">
    <location>
        <begin position="48"/>
        <end position="76"/>
    </location>
</feature>
<protein>
    <recommendedName>
        <fullName evidence="2">diphosphomevalonate decarboxylase</fullName>
        <ecNumber evidence="2">4.1.1.33</ecNumber>
    </recommendedName>
</protein>
<feature type="domain" description="Mvd1 C-terminal" evidence="9">
    <location>
        <begin position="198"/>
        <end position="324"/>
    </location>
</feature>
<evidence type="ECO:0000256" key="1">
    <source>
        <dbReference type="ARBA" id="ARBA00008831"/>
    </source>
</evidence>
<feature type="domain" description="Diphosphomevalonate decarboxylase-like N-terminal" evidence="10">
    <location>
        <begin position="8"/>
        <end position="57"/>
    </location>
</feature>
<dbReference type="RefSeq" id="WP_182516120.1">
    <property type="nucleotide sequence ID" value="NZ_JACGXP010000003.1"/>
</dbReference>